<sequence>MNDAGTPACSRRRFLLGSAATAAGALLAACGSAEEAAKVAAAEIPVGGGVVIGKYVITQPAEGEFHAFSAVCPHMGSTISEFADGQMICPQHGSHFDMATGEVISGPSRDPAAPAPLAAEGTDLVVG</sequence>
<dbReference type="GO" id="GO:0046872">
    <property type="term" value="F:metal ion binding"/>
    <property type="evidence" value="ECO:0007669"/>
    <property type="project" value="UniProtKB-KW"/>
</dbReference>
<dbReference type="InterPro" id="IPR017941">
    <property type="entry name" value="Rieske_2Fe-2S"/>
</dbReference>
<reference evidence="8 9" key="1">
    <citation type="submission" date="2014-08" db="EMBL/GenBank/DDBJ databases">
        <title>Complete genome sequence of Corynebacterium sphenisci CECT 5990(T) (=DSM 44792(T)), isolated from healthy wild penguins.</title>
        <authorList>
            <person name="Ruckert C."/>
            <person name="Albersmeier A."/>
            <person name="Winkler A."/>
            <person name="Kalinowski J."/>
        </authorList>
    </citation>
    <scope>NUCLEOTIDE SEQUENCE [LARGE SCALE GENOMIC DNA]</scope>
    <source>
        <strain evidence="8 9">DSM 44792</strain>
    </source>
</reference>
<protein>
    <submittedName>
        <fullName evidence="8">Iron-sulfur protein</fullName>
    </submittedName>
</protein>
<feature type="region of interest" description="Disordered" evidence="5">
    <location>
        <begin position="105"/>
        <end position="127"/>
    </location>
</feature>
<dbReference type="InterPro" id="IPR006311">
    <property type="entry name" value="TAT_signal"/>
</dbReference>
<evidence type="ECO:0000256" key="6">
    <source>
        <dbReference type="SAM" id="SignalP"/>
    </source>
</evidence>
<dbReference type="InterPro" id="IPR036922">
    <property type="entry name" value="Rieske_2Fe-2S_sf"/>
</dbReference>
<dbReference type="GO" id="GO:0016705">
    <property type="term" value="F:oxidoreductase activity, acting on paired donors, with incorporation or reduction of molecular oxygen"/>
    <property type="evidence" value="ECO:0007669"/>
    <property type="project" value="UniProtKB-ARBA"/>
</dbReference>
<dbReference type="STRING" id="1437874.CSPHI_00195"/>
<dbReference type="CDD" id="cd03467">
    <property type="entry name" value="Rieske"/>
    <property type="match status" value="1"/>
</dbReference>
<dbReference type="GO" id="GO:0051537">
    <property type="term" value="F:2 iron, 2 sulfur cluster binding"/>
    <property type="evidence" value="ECO:0007669"/>
    <property type="project" value="UniProtKB-KW"/>
</dbReference>
<keyword evidence="3" id="KW-0408">Iron</keyword>
<feature type="domain" description="Rieske" evidence="7">
    <location>
        <begin position="36"/>
        <end position="126"/>
    </location>
</feature>
<gene>
    <name evidence="8" type="ORF">CSPHI_00195</name>
</gene>
<evidence type="ECO:0000313" key="8">
    <source>
        <dbReference type="EMBL" id="APT89780.1"/>
    </source>
</evidence>
<feature type="signal peptide" evidence="6">
    <location>
        <begin position="1"/>
        <end position="28"/>
    </location>
</feature>
<dbReference type="GO" id="GO:0004497">
    <property type="term" value="F:monooxygenase activity"/>
    <property type="evidence" value="ECO:0007669"/>
    <property type="project" value="UniProtKB-ARBA"/>
</dbReference>
<evidence type="ECO:0000256" key="2">
    <source>
        <dbReference type="ARBA" id="ARBA00022723"/>
    </source>
</evidence>
<proteinExistence type="predicted"/>
<keyword evidence="4" id="KW-0411">Iron-sulfur</keyword>
<dbReference type="KEGG" id="csph:CSPHI_00195"/>
<accession>A0A1L7CVF3</accession>
<dbReference type="EMBL" id="CP009248">
    <property type="protein sequence ID" value="APT89780.1"/>
    <property type="molecule type" value="Genomic_DNA"/>
</dbReference>
<feature type="chain" id="PRO_5039207368" evidence="6">
    <location>
        <begin position="29"/>
        <end position="127"/>
    </location>
</feature>
<keyword evidence="6" id="KW-0732">Signal</keyword>
<dbReference type="Proteomes" id="UP000185469">
    <property type="component" value="Chromosome"/>
</dbReference>
<keyword evidence="1" id="KW-0001">2Fe-2S</keyword>
<evidence type="ECO:0000256" key="1">
    <source>
        <dbReference type="ARBA" id="ARBA00022714"/>
    </source>
</evidence>
<evidence type="ECO:0000259" key="7">
    <source>
        <dbReference type="PROSITE" id="PS51296"/>
    </source>
</evidence>
<organism evidence="8 9">
    <name type="scientific">Corynebacterium sphenisci DSM 44792</name>
    <dbReference type="NCBI Taxonomy" id="1437874"/>
    <lineage>
        <taxon>Bacteria</taxon>
        <taxon>Bacillati</taxon>
        <taxon>Actinomycetota</taxon>
        <taxon>Actinomycetes</taxon>
        <taxon>Mycobacteriales</taxon>
        <taxon>Corynebacteriaceae</taxon>
        <taxon>Corynebacterium</taxon>
    </lineage>
</organism>
<name>A0A1L7CVF3_9CORY</name>
<dbReference type="SUPFAM" id="SSF50022">
    <property type="entry name" value="ISP domain"/>
    <property type="match status" value="1"/>
</dbReference>
<dbReference type="Pfam" id="PF00355">
    <property type="entry name" value="Rieske"/>
    <property type="match status" value="1"/>
</dbReference>
<evidence type="ECO:0000256" key="3">
    <source>
        <dbReference type="ARBA" id="ARBA00023004"/>
    </source>
</evidence>
<evidence type="ECO:0000256" key="4">
    <source>
        <dbReference type="ARBA" id="ARBA00023014"/>
    </source>
</evidence>
<dbReference type="Gene3D" id="2.102.10.10">
    <property type="entry name" value="Rieske [2Fe-2S] iron-sulphur domain"/>
    <property type="match status" value="1"/>
</dbReference>
<keyword evidence="9" id="KW-1185">Reference proteome</keyword>
<evidence type="ECO:0000256" key="5">
    <source>
        <dbReference type="SAM" id="MobiDB-lite"/>
    </source>
</evidence>
<dbReference type="PROSITE" id="PS51318">
    <property type="entry name" value="TAT"/>
    <property type="match status" value="1"/>
</dbReference>
<keyword evidence="2" id="KW-0479">Metal-binding</keyword>
<dbReference type="AlphaFoldDB" id="A0A1L7CVF3"/>
<dbReference type="PROSITE" id="PS51296">
    <property type="entry name" value="RIESKE"/>
    <property type="match status" value="1"/>
</dbReference>
<evidence type="ECO:0000313" key="9">
    <source>
        <dbReference type="Proteomes" id="UP000185469"/>
    </source>
</evidence>